<name>A0ABV3XNW4_9RHOB</name>
<dbReference type="Proteomes" id="UP001560019">
    <property type="component" value="Unassembled WGS sequence"/>
</dbReference>
<evidence type="ECO:0000313" key="2">
    <source>
        <dbReference type="Proteomes" id="UP001560019"/>
    </source>
</evidence>
<accession>A0ABV3XNW4</accession>
<evidence type="ECO:0000313" key="1">
    <source>
        <dbReference type="EMBL" id="MEX5726803.1"/>
    </source>
</evidence>
<gene>
    <name evidence="1" type="ORF">Ga0609869_000156</name>
</gene>
<sequence>MAFEQLKSGIALLLEEIEKRPEDRHILQEELREKISELRAMGLPVPEDILRLEKELEDDDSDDMYDNMPV</sequence>
<proteinExistence type="predicted"/>
<reference evidence="1 2" key="1">
    <citation type="submission" date="2024-06" db="EMBL/GenBank/DDBJ databases">
        <title>Genome of Rhodovulum iodosum, a marine photoferrotroph.</title>
        <authorList>
            <person name="Bianchini G."/>
            <person name="Nikeleit V."/>
            <person name="Kappler A."/>
            <person name="Bryce C."/>
            <person name="Sanchez-Baracaldo P."/>
        </authorList>
    </citation>
    <scope>NUCLEOTIDE SEQUENCE [LARGE SCALE GENOMIC DNA]</scope>
    <source>
        <strain evidence="1 2">UT/N1</strain>
    </source>
</reference>
<organism evidence="1 2">
    <name type="scientific">Rhodovulum iodosum</name>
    <dbReference type="NCBI Taxonomy" id="68291"/>
    <lineage>
        <taxon>Bacteria</taxon>
        <taxon>Pseudomonadati</taxon>
        <taxon>Pseudomonadota</taxon>
        <taxon>Alphaproteobacteria</taxon>
        <taxon>Rhodobacterales</taxon>
        <taxon>Paracoccaceae</taxon>
        <taxon>Rhodovulum</taxon>
    </lineage>
</organism>
<dbReference type="RefSeq" id="WP_125404254.1">
    <property type="nucleotide sequence ID" value="NZ_JBEHHI010000001.1"/>
</dbReference>
<protein>
    <submittedName>
        <fullName evidence="1">Uncharacterized protein</fullName>
    </submittedName>
</protein>
<dbReference type="EMBL" id="JBEHHI010000001">
    <property type="protein sequence ID" value="MEX5726803.1"/>
    <property type="molecule type" value="Genomic_DNA"/>
</dbReference>
<keyword evidence="2" id="KW-1185">Reference proteome</keyword>
<comment type="caution">
    <text evidence="1">The sequence shown here is derived from an EMBL/GenBank/DDBJ whole genome shotgun (WGS) entry which is preliminary data.</text>
</comment>